<keyword evidence="2" id="KW-1185">Reference proteome</keyword>
<evidence type="ECO:0000313" key="1">
    <source>
        <dbReference type="EMBL" id="PVI05511.1"/>
    </source>
</evidence>
<evidence type="ECO:0000313" key="2">
    <source>
        <dbReference type="Proteomes" id="UP000244855"/>
    </source>
</evidence>
<dbReference type="STRING" id="97972.A0A2V1E4W0"/>
<sequence>MVAALGHLTRVIAGIPVPNTPIVNATISYAQANLPTATYKHVMRSWLNGQAIINKFPSANLANVDQDAHAVAAILHDMGFSNNTQLLSHDKRFEVDGADDTARSFLQREGGKEWSEARQQAVWDGIALHGIPNIALHRDFFVALVAAGSQIDLAGPEGAKLVYGDMITVTREEYDGIQKEFPFSDGDRPFFVEQLVELCRSKPDTTYDNYVGDFGERYVANYSRVGHRAIDFMDYQSSSG</sequence>
<dbReference type="PANTHER" id="PTHR35569">
    <property type="entry name" value="CYANAMIDE HYDRATASE DDI2-RELATED"/>
    <property type="match status" value="1"/>
</dbReference>
<dbReference type="SUPFAM" id="SSF109604">
    <property type="entry name" value="HD-domain/PDEase-like"/>
    <property type="match status" value="1"/>
</dbReference>
<organism evidence="1 2">
    <name type="scientific">Periconia macrospinosa</name>
    <dbReference type="NCBI Taxonomy" id="97972"/>
    <lineage>
        <taxon>Eukaryota</taxon>
        <taxon>Fungi</taxon>
        <taxon>Dikarya</taxon>
        <taxon>Ascomycota</taxon>
        <taxon>Pezizomycotina</taxon>
        <taxon>Dothideomycetes</taxon>
        <taxon>Pleosporomycetidae</taxon>
        <taxon>Pleosporales</taxon>
        <taxon>Massarineae</taxon>
        <taxon>Periconiaceae</taxon>
        <taxon>Periconia</taxon>
    </lineage>
</organism>
<dbReference type="OrthoDB" id="2378324at2759"/>
<reference evidence="1 2" key="1">
    <citation type="journal article" date="2018" name="Sci. Rep.">
        <title>Comparative genomics provides insights into the lifestyle and reveals functional heterogeneity of dark septate endophytic fungi.</title>
        <authorList>
            <person name="Knapp D.G."/>
            <person name="Nemeth J.B."/>
            <person name="Barry K."/>
            <person name="Hainaut M."/>
            <person name="Henrissat B."/>
            <person name="Johnson J."/>
            <person name="Kuo A."/>
            <person name="Lim J.H.P."/>
            <person name="Lipzen A."/>
            <person name="Nolan M."/>
            <person name="Ohm R.A."/>
            <person name="Tamas L."/>
            <person name="Grigoriev I.V."/>
            <person name="Spatafora J.W."/>
            <person name="Nagy L.G."/>
            <person name="Kovacs G.M."/>
        </authorList>
    </citation>
    <scope>NUCLEOTIDE SEQUENCE [LARGE SCALE GENOMIC DNA]</scope>
    <source>
        <strain evidence="1 2">DSE2036</strain>
    </source>
</reference>
<name>A0A2V1E4W0_9PLEO</name>
<gene>
    <name evidence="1" type="ORF">DM02DRAFT_584009</name>
</gene>
<dbReference type="Proteomes" id="UP000244855">
    <property type="component" value="Unassembled WGS sequence"/>
</dbReference>
<accession>A0A2V1E4W0</accession>
<dbReference type="AlphaFoldDB" id="A0A2V1E4W0"/>
<protein>
    <recommendedName>
        <fullName evidence="3">HD domain-containing protein</fullName>
    </recommendedName>
</protein>
<proteinExistence type="predicted"/>
<dbReference type="Gene3D" id="1.10.3210.10">
    <property type="entry name" value="Hypothetical protein af1432"/>
    <property type="match status" value="1"/>
</dbReference>
<evidence type="ECO:0008006" key="3">
    <source>
        <dbReference type="Google" id="ProtNLM"/>
    </source>
</evidence>
<dbReference type="PANTHER" id="PTHR35569:SF1">
    <property type="entry name" value="CYANAMIDE HYDRATASE DDI2-RELATED"/>
    <property type="match status" value="1"/>
</dbReference>
<dbReference type="EMBL" id="KZ805313">
    <property type="protein sequence ID" value="PVI05511.1"/>
    <property type="molecule type" value="Genomic_DNA"/>
</dbReference>